<keyword evidence="2" id="KW-1185">Reference proteome</keyword>
<evidence type="ECO:0000313" key="1">
    <source>
        <dbReference type="EMBL" id="KAI4379503.1"/>
    </source>
</evidence>
<accession>A0ACB9RQ03</accession>
<reference evidence="2" key="1">
    <citation type="journal article" date="2023" name="Front. Plant Sci.">
        <title>Chromosomal-level genome assembly of Melastoma candidum provides insights into trichome evolution.</title>
        <authorList>
            <person name="Zhong Y."/>
            <person name="Wu W."/>
            <person name="Sun C."/>
            <person name="Zou P."/>
            <person name="Liu Y."/>
            <person name="Dai S."/>
            <person name="Zhou R."/>
        </authorList>
    </citation>
    <scope>NUCLEOTIDE SEQUENCE [LARGE SCALE GENOMIC DNA]</scope>
</reference>
<sequence>MMTGARWKQIPSSCIINIGGNRFRNESLSIISCFFRPSKSQGDEELGHGQIKRVFQRRVKSMLKDPVVRDLDQSSEVGGSVSLFPEMSSLKTNPQHAGEEPQAALSTSQDDLHTLKPSSLGNEGTSREVTLVPETGETLSSKDAKDVPIVEAVATTAIAPTLVAGSSSGELACEGVTRENVSHGDLIEGSFGNGFGEEPVDCSGATSEDPPNAADQLCIDFEFLLSFLRAALDGVIHSPLVTADQFFACRLI</sequence>
<name>A0ACB9RQ03_9MYRT</name>
<protein>
    <submittedName>
        <fullName evidence="1">Uncharacterized protein</fullName>
    </submittedName>
</protein>
<dbReference type="EMBL" id="CM042882">
    <property type="protein sequence ID" value="KAI4379503.1"/>
    <property type="molecule type" value="Genomic_DNA"/>
</dbReference>
<dbReference type="Proteomes" id="UP001057402">
    <property type="component" value="Chromosome 3"/>
</dbReference>
<gene>
    <name evidence="1" type="ORF">MLD38_005788</name>
</gene>
<organism evidence="1 2">
    <name type="scientific">Melastoma candidum</name>
    <dbReference type="NCBI Taxonomy" id="119954"/>
    <lineage>
        <taxon>Eukaryota</taxon>
        <taxon>Viridiplantae</taxon>
        <taxon>Streptophyta</taxon>
        <taxon>Embryophyta</taxon>
        <taxon>Tracheophyta</taxon>
        <taxon>Spermatophyta</taxon>
        <taxon>Magnoliopsida</taxon>
        <taxon>eudicotyledons</taxon>
        <taxon>Gunneridae</taxon>
        <taxon>Pentapetalae</taxon>
        <taxon>rosids</taxon>
        <taxon>malvids</taxon>
        <taxon>Myrtales</taxon>
        <taxon>Melastomataceae</taxon>
        <taxon>Melastomatoideae</taxon>
        <taxon>Melastomateae</taxon>
        <taxon>Melastoma</taxon>
    </lineage>
</organism>
<comment type="caution">
    <text evidence="1">The sequence shown here is derived from an EMBL/GenBank/DDBJ whole genome shotgun (WGS) entry which is preliminary data.</text>
</comment>
<evidence type="ECO:0000313" key="2">
    <source>
        <dbReference type="Proteomes" id="UP001057402"/>
    </source>
</evidence>
<proteinExistence type="predicted"/>